<accession>A0A5C8KB01</accession>
<feature type="transmembrane region" description="Helical" evidence="6">
    <location>
        <begin position="108"/>
        <end position="134"/>
    </location>
</feature>
<dbReference type="SUPFAM" id="SSF103473">
    <property type="entry name" value="MFS general substrate transporter"/>
    <property type="match status" value="1"/>
</dbReference>
<evidence type="ECO:0000256" key="4">
    <source>
        <dbReference type="ARBA" id="ARBA00022989"/>
    </source>
</evidence>
<evidence type="ECO:0000256" key="1">
    <source>
        <dbReference type="ARBA" id="ARBA00004429"/>
    </source>
</evidence>
<feature type="transmembrane region" description="Helical" evidence="6">
    <location>
        <begin position="196"/>
        <end position="217"/>
    </location>
</feature>
<feature type="transmembrane region" description="Helical" evidence="6">
    <location>
        <begin position="396"/>
        <end position="418"/>
    </location>
</feature>
<dbReference type="Proteomes" id="UP000321926">
    <property type="component" value="Unassembled WGS sequence"/>
</dbReference>
<keyword evidence="4 6" id="KW-1133">Transmembrane helix</keyword>
<dbReference type="NCBIfam" id="TIGR00885">
    <property type="entry name" value="fucP"/>
    <property type="match status" value="1"/>
</dbReference>
<dbReference type="Gene3D" id="1.20.1250.20">
    <property type="entry name" value="MFS general substrate transporter like domains"/>
    <property type="match status" value="2"/>
</dbReference>
<dbReference type="AlphaFoldDB" id="A0A5C8KB01"/>
<dbReference type="PANTHER" id="PTHR43702:SF11">
    <property type="entry name" value="L-FUCOSE-PROTON SYMPORTER"/>
    <property type="match status" value="1"/>
</dbReference>
<feature type="transmembrane region" description="Helical" evidence="6">
    <location>
        <begin position="247"/>
        <end position="273"/>
    </location>
</feature>
<evidence type="ECO:0000256" key="3">
    <source>
        <dbReference type="ARBA" id="ARBA00022692"/>
    </source>
</evidence>
<dbReference type="InterPro" id="IPR050375">
    <property type="entry name" value="MFS_TsgA-like"/>
</dbReference>
<keyword evidence="2" id="KW-1003">Cell membrane</keyword>
<comment type="caution">
    <text evidence="7">The sequence shown here is derived from an EMBL/GenBank/DDBJ whole genome shotgun (WGS) entry which is preliminary data.</text>
</comment>
<feature type="transmembrane region" description="Helical" evidence="6">
    <location>
        <begin position="83"/>
        <end position="102"/>
    </location>
</feature>
<feature type="transmembrane region" description="Helical" evidence="6">
    <location>
        <begin position="155"/>
        <end position="176"/>
    </location>
</feature>
<sequence>MSSSAPKASLFRAGTTWPFILITSLFFLWGLANNMTDTLLAAFKRIMSMSDFQTAWIQYAFYGAYFFLALPAAIIIKKFTYKTGVLLGLGLFILGSLLFYPASITMVFGHFLAALFVLAGGLSILETAANPYIVALGPEESGTRRLNLAQAFNPIGSIIGVLLSKVFILSQLNLSSAEERSAMSEAELAAVQSEELTAVMGPYVGVALFLMLLWLVLKFTKMPKASDSGPDLELASTFKRLTKLPHYVWAVVAQFFYVGAQICVWSFTIRYVMQELNLNEDSASNYYLGALVLFMVSRFIFSALMSFIKPATLLMITGLAAAVCTLLVVVGSGYLGVYALVGISGCMSLMFPTIYGLGIRGLGKDTKVGGSGLIMAILGGAVVTGIQSIVSDMTGSIGLSFIVPMICFLVIVVYAIIAGKHEEALNKRLRGAGAAGSPSPQFNTVK</sequence>
<dbReference type="PANTHER" id="PTHR43702">
    <property type="entry name" value="L-FUCOSE-PROTON SYMPORTER"/>
    <property type="match status" value="1"/>
</dbReference>
<dbReference type="OrthoDB" id="9795150at2"/>
<protein>
    <submittedName>
        <fullName evidence="7">L-fucose:H+ symporter permease</fullName>
    </submittedName>
</protein>
<keyword evidence="5 6" id="KW-0472">Membrane</keyword>
<comment type="subcellular location">
    <subcellularLocation>
        <location evidence="1">Cell inner membrane</location>
        <topology evidence="1">Multi-pass membrane protein</topology>
    </subcellularLocation>
</comment>
<dbReference type="InterPro" id="IPR005275">
    <property type="entry name" value="Lfuc_symporter_FucP"/>
</dbReference>
<evidence type="ECO:0000256" key="5">
    <source>
        <dbReference type="ARBA" id="ARBA00023136"/>
    </source>
</evidence>
<organism evidence="7 8">
    <name type="scientific">Pontibacter qinzhouensis</name>
    <dbReference type="NCBI Taxonomy" id="2603253"/>
    <lineage>
        <taxon>Bacteria</taxon>
        <taxon>Pseudomonadati</taxon>
        <taxon>Bacteroidota</taxon>
        <taxon>Cytophagia</taxon>
        <taxon>Cytophagales</taxon>
        <taxon>Hymenobacteraceae</taxon>
        <taxon>Pontibacter</taxon>
    </lineage>
</organism>
<feature type="transmembrane region" description="Helical" evidence="6">
    <location>
        <begin position="337"/>
        <end position="358"/>
    </location>
</feature>
<evidence type="ECO:0000256" key="6">
    <source>
        <dbReference type="SAM" id="Phobius"/>
    </source>
</evidence>
<feature type="transmembrane region" description="Helical" evidence="6">
    <location>
        <begin position="370"/>
        <end position="390"/>
    </location>
</feature>
<reference evidence="7 8" key="1">
    <citation type="submission" date="2019-08" db="EMBL/GenBank/DDBJ databases">
        <authorList>
            <person name="Shi S."/>
        </authorList>
    </citation>
    <scope>NUCLEOTIDE SEQUENCE [LARGE SCALE GENOMIC DNA]</scope>
    <source>
        <strain evidence="7 8">GY10130</strain>
    </source>
</reference>
<proteinExistence type="predicted"/>
<evidence type="ECO:0000313" key="8">
    <source>
        <dbReference type="Proteomes" id="UP000321926"/>
    </source>
</evidence>
<dbReference type="InterPro" id="IPR011701">
    <property type="entry name" value="MFS"/>
</dbReference>
<dbReference type="EMBL" id="VRTY01000015">
    <property type="protein sequence ID" value="TXK49845.1"/>
    <property type="molecule type" value="Genomic_DNA"/>
</dbReference>
<name>A0A5C8KB01_9BACT</name>
<evidence type="ECO:0000313" key="7">
    <source>
        <dbReference type="EMBL" id="TXK49845.1"/>
    </source>
</evidence>
<evidence type="ECO:0000256" key="2">
    <source>
        <dbReference type="ARBA" id="ARBA00022475"/>
    </source>
</evidence>
<dbReference type="InterPro" id="IPR036259">
    <property type="entry name" value="MFS_trans_sf"/>
</dbReference>
<keyword evidence="8" id="KW-1185">Reference proteome</keyword>
<feature type="transmembrane region" description="Helical" evidence="6">
    <location>
        <begin position="311"/>
        <end position="331"/>
    </location>
</feature>
<dbReference type="GO" id="GO:0005886">
    <property type="term" value="C:plasma membrane"/>
    <property type="evidence" value="ECO:0007669"/>
    <property type="project" value="UniProtKB-SubCell"/>
</dbReference>
<keyword evidence="3 6" id="KW-0812">Transmembrane</keyword>
<feature type="transmembrane region" description="Helical" evidence="6">
    <location>
        <begin position="285"/>
        <end position="304"/>
    </location>
</feature>
<dbReference type="RefSeq" id="WP_147920802.1">
    <property type="nucleotide sequence ID" value="NZ_VRTY01000015.1"/>
</dbReference>
<feature type="transmembrane region" description="Helical" evidence="6">
    <location>
        <begin position="56"/>
        <end position="76"/>
    </location>
</feature>
<feature type="transmembrane region" description="Helical" evidence="6">
    <location>
        <begin position="12"/>
        <end position="32"/>
    </location>
</feature>
<dbReference type="Pfam" id="PF07690">
    <property type="entry name" value="MFS_1"/>
    <property type="match status" value="1"/>
</dbReference>
<dbReference type="CDD" id="cd17394">
    <property type="entry name" value="MFS_FucP_like"/>
    <property type="match status" value="1"/>
</dbReference>
<dbReference type="GO" id="GO:0015535">
    <property type="term" value="F:fucose:proton symporter activity"/>
    <property type="evidence" value="ECO:0007669"/>
    <property type="project" value="InterPro"/>
</dbReference>
<gene>
    <name evidence="7" type="primary">fucP</name>
    <name evidence="7" type="ORF">FVR03_05860</name>
</gene>